<dbReference type="Proteomes" id="UP001629432">
    <property type="component" value="Unassembled WGS sequence"/>
</dbReference>
<protein>
    <submittedName>
        <fullName evidence="2">DUF4148 domain-containing protein</fullName>
    </submittedName>
</protein>
<organism evidence="2 3">
    <name type="scientific">Paraburkholderia metrosideri</name>
    <dbReference type="NCBI Taxonomy" id="580937"/>
    <lineage>
        <taxon>Bacteria</taxon>
        <taxon>Pseudomonadati</taxon>
        <taxon>Pseudomonadota</taxon>
        <taxon>Betaproteobacteria</taxon>
        <taxon>Burkholderiales</taxon>
        <taxon>Burkholderiaceae</taxon>
        <taxon>Paraburkholderia</taxon>
    </lineage>
</organism>
<sequence length="85" mass="8819">MKKSRRASTALALLLASGLAVAATSAAAAPPVGGTLSRSTALASAGGWTSPNAVNGRGKTRAQVYRELIKAENDGQMNYLNRLYR</sequence>
<feature type="chain" id="PRO_5046324465" evidence="1">
    <location>
        <begin position="23"/>
        <end position="85"/>
    </location>
</feature>
<keyword evidence="3" id="KW-1185">Reference proteome</keyword>
<keyword evidence="1" id="KW-0732">Signal</keyword>
<accession>A0ABW9DYX8</accession>
<dbReference type="InterPro" id="IPR025421">
    <property type="entry name" value="DUF4148"/>
</dbReference>
<evidence type="ECO:0000313" key="3">
    <source>
        <dbReference type="Proteomes" id="UP001629432"/>
    </source>
</evidence>
<feature type="signal peptide" evidence="1">
    <location>
        <begin position="1"/>
        <end position="22"/>
    </location>
</feature>
<name>A0ABW9DYX8_9BURK</name>
<gene>
    <name evidence="2" type="ORF">PQQ63_28155</name>
</gene>
<evidence type="ECO:0000256" key="1">
    <source>
        <dbReference type="SAM" id="SignalP"/>
    </source>
</evidence>
<proteinExistence type="predicted"/>
<dbReference type="Pfam" id="PF13663">
    <property type="entry name" value="DUF4148"/>
    <property type="match status" value="1"/>
</dbReference>
<dbReference type="RefSeq" id="WP_408339263.1">
    <property type="nucleotide sequence ID" value="NZ_JAQQCF010000030.1"/>
</dbReference>
<comment type="caution">
    <text evidence="2">The sequence shown here is derived from an EMBL/GenBank/DDBJ whole genome shotgun (WGS) entry which is preliminary data.</text>
</comment>
<dbReference type="EMBL" id="JAQQCF010000030">
    <property type="protein sequence ID" value="MFM0640573.1"/>
    <property type="molecule type" value="Genomic_DNA"/>
</dbReference>
<reference evidence="2 3" key="1">
    <citation type="journal article" date="2024" name="Chem. Sci.">
        <title>Discovery of megapolipeptins by genome mining of a Burkholderiales bacteria collection.</title>
        <authorList>
            <person name="Paulo B.S."/>
            <person name="Recchia M.J.J."/>
            <person name="Lee S."/>
            <person name="Fergusson C.H."/>
            <person name="Romanowski S.B."/>
            <person name="Hernandez A."/>
            <person name="Krull N."/>
            <person name="Liu D.Y."/>
            <person name="Cavanagh H."/>
            <person name="Bos A."/>
            <person name="Gray C.A."/>
            <person name="Murphy B.T."/>
            <person name="Linington R.G."/>
            <person name="Eustaquio A.S."/>
        </authorList>
    </citation>
    <scope>NUCLEOTIDE SEQUENCE [LARGE SCALE GENOMIC DNA]</scope>
    <source>
        <strain evidence="2 3">RL17-338-BIC-A</strain>
    </source>
</reference>
<evidence type="ECO:0000313" key="2">
    <source>
        <dbReference type="EMBL" id="MFM0640573.1"/>
    </source>
</evidence>